<dbReference type="EMBL" id="AWFF01000025">
    <property type="protein sequence ID" value="KCZ56205.1"/>
    <property type="molecule type" value="Genomic_DNA"/>
</dbReference>
<dbReference type="STRING" id="1280946.HY29_09125"/>
<evidence type="ECO:0000256" key="3">
    <source>
        <dbReference type="ARBA" id="ARBA00007244"/>
    </source>
</evidence>
<evidence type="ECO:0000256" key="2">
    <source>
        <dbReference type="ARBA" id="ARBA00004370"/>
    </source>
</evidence>
<dbReference type="GO" id="GO:0006099">
    <property type="term" value="P:tricarboxylic acid cycle"/>
    <property type="evidence" value="ECO:0007669"/>
    <property type="project" value="InterPro"/>
</dbReference>
<dbReference type="Pfam" id="PF01127">
    <property type="entry name" value="Sdh_cyt"/>
    <property type="match status" value="1"/>
</dbReference>
<keyword evidence="15" id="KW-1185">Reference proteome</keyword>
<gene>
    <name evidence="14" type="ORF">HY29_09125</name>
</gene>
<dbReference type="GO" id="GO:0009055">
    <property type="term" value="F:electron transfer activity"/>
    <property type="evidence" value="ECO:0007669"/>
    <property type="project" value="InterPro"/>
</dbReference>
<organism evidence="14 15">
    <name type="scientific">Hyphomonas beringensis</name>
    <dbReference type="NCBI Taxonomy" id="1280946"/>
    <lineage>
        <taxon>Bacteria</taxon>
        <taxon>Pseudomonadati</taxon>
        <taxon>Pseudomonadota</taxon>
        <taxon>Alphaproteobacteria</taxon>
        <taxon>Hyphomonadales</taxon>
        <taxon>Hyphomonadaceae</taxon>
        <taxon>Hyphomonas</taxon>
    </lineage>
</organism>
<evidence type="ECO:0000256" key="13">
    <source>
        <dbReference type="SAM" id="Phobius"/>
    </source>
</evidence>
<keyword evidence="5 12" id="KW-0349">Heme</keyword>
<keyword evidence="10 13" id="KW-0472">Membrane</keyword>
<accession>A0A062UJC5</accession>
<sequence length="108" mass="11766">MAASITHRITGVALYFGTFLITAWIVALATGAECYSTIEGLVTAWYGQIIMYLWAVAVLYHFANGIRHLLWDGPNIGFEPKTASAVSLFNYVFAFVGAAAIMAATIWL</sequence>
<comment type="similarity">
    <text evidence="3">Belongs to the cytochrome b560 family.</text>
</comment>
<reference evidence="14 15" key="1">
    <citation type="journal article" date="2014" name="Antonie Van Leeuwenhoek">
        <title>Hyphomonas beringensis sp. nov. and Hyphomonas chukchiensis sp. nov., isolated from surface seawater of the Bering Sea and Chukchi Sea.</title>
        <authorList>
            <person name="Li C."/>
            <person name="Lai Q."/>
            <person name="Li G."/>
            <person name="Dong C."/>
            <person name="Wang J."/>
            <person name="Liao Y."/>
            <person name="Shao Z."/>
        </authorList>
    </citation>
    <scope>NUCLEOTIDE SEQUENCE [LARGE SCALE GENOMIC DNA]</scope>
    <source>
        <strain evidence="14 15">25B14_1</strain>
    </source>
</reference>
<dbReference type="Gene3D" id="1.20.1300.10">
    <property type="entry name" value="Fumarate reductase/succinate dehydrogenase, transmembrane subunit"/>
    <property type="match status" value="1"/>
</dbReference>
<evidence type="ECO:0000256" key="7">
    <source>
        <dbReference type="ARBA" id="ARBA00022723"/>
    </source>
</evidence>
<evidence type="ECO:0000256" key="8">
    <source>
        <dbReference type="ARBA" id="ARBA00022989"/>
    </source>
</evidence>
<dbReference type="GO" id="GO:0046872">
    <property type="term" value="F:metal ion binding"/>
    <property type="evidence" value="ECO:0007669"/>
    <property type="project" value="UniProtKB-KW"/>
</dbReference>
<comment type="caution">
    <text evidence="14">The sequence shown here is derived from an EMBL/GenBank/DDBJ whole genome shotgun (WGS) entry which is preliminary data.</text>
</comment>
<evidence type="ECO:0000256" key="10">
    <source>
        <dbReference type="ARBA" id="ARBA00023136"/>
    </source>
</evidence>
<dbReference type="InterPro" id="IPR034804">
    <property type="entry name" value="SQR/QFR_C/D"/>
</dbReference>
<evidence type="ECO:0000256" key="5">
    <source>
        <dbReference type="ARBA" id="ARBA00022617"/>
    </source>
</evidence>
<dbReference type="InterPro" id="IPR000701">
    <property type="entry name" value="SuccDH_FuR_B_TM-su"/>
</dbReference>
<dbReference type="GO" id="GO:0016020">
    <property type="term" value="C:membrane"/>
    <property type="evidence" value="ECO:0007669"/>
    <property type="project" value="UniProtKB-SubCell"/>
</dbReference>
<dbReference type="AlphaFoldDB" id="A0A062UJC5"/>
<dbReference type="NCBIfam" id="TIGR02970">
    <property type="entry name" value="succ_dehyd_cytB"/>
    <property type="match status" value="1"/>
</dbReference>
<keyword evidence="8 13" id="KW-1133">Transmembrane helix</keyword>
<dbReference type="PATRIC" id="fig|1280946.3.peg.620"/>
<name>A0A062UJC5_9PROT</name>
<protein>
    <recommendedName>
        <fullName evidence="4">Succinate dehydrogenase cytochrome b556 subunit</fullName>
    </recommendedName>
</protein>
<comment type="cofactor">
    <cofactor evidence="12">
        <name>heme</name>
        <dbReference type="ChEBI" id="CHEBI:30413"/>
    </cofactor>
    <text evidence="12">The heme is bound between the two transmembrane subunits.</text>
</comment>
<evidence type="ECO:0000256" key="12">
    <source>
        <dbReference type="PIRSR" id="PIRSR000178-1"/>
    </source>
</evidence>
<dbReference type="PIRSF" id="PIRSF000178">
    <property type="entry name" value="SDH_cyt_b560"/>
    <property type="match status" value="1"/>
</dbReference>
<proteinExistence type="inferred from homology"/>
<feature type="transmembrane region" description="Helical" evidence="13">
    <location>
        <begin position="12"/>
        <end position="32"/>
    </location>
</feature>
<evidence type="ECO:0000256" key="9">
    <source>
        <dbReference type="ARBA" id="ARBA00023004"/>
    </source>
</evidence>
<keyword evidence="6 13" id="KW-0812">Transmembrane</keyword>
<comment type="subunit">
    <text evidence="11">Part of an enzyme complex containing four subunits: a flavoprotein, an iron-sulfur protein, plus two membrane-anchoring proteins, SdhC and SdhD. The complex can form homotrimers.</text>
</comment>
<evidence type="ECO:0000256" key="6">
    <source>
        <dbReference type="ARBA" id="ARBA00022692"/>
    </source>
</evidence>
<evidence type="ECO:0000313" key="15">
    <source>
        <dbReference type="Proteomes" id="UP000027037"/>
    </source>
</evidence>
<feature type="transmembrane region" description="Helical" evidence="13">
    <location>
        <begin position="44"/>
        <end position="63"/>
    </location>
</feature>
<evidence type="ECO:0000256" key="4">
    <source>
        <dbReference type="ARBA" id="ARBA00020076"/>
    </source>
</evidence>
<comment type="subcellular location">
    <subcellularLocation>
        <location evidence="2">Membrane</location>
    </subcellularLocation>
</comment>
<feature type="transmembrane region" description="Helical" evidence="13">
    <location>
        <begin position="84"/>
        <end position="107"/>
    </location>
</feature>
<dbReference type="PANTHER" id="PTHR10978">
    <property type="entry name" value="SUCCINATE DEHYDROGENASE CYTOCHROME B560 SUBUNIT"/>
    <property type="match status" value="1"/>
</dbReference>
<evidence type="ECO:0000256" key="1">
    <source>
        <dbReference type="ARBA" id="ARBA00004050"/>
    </source>
</evidence>
<evidence type="ECO:0000313" key="14">
    <source>
        <dbReference type="EMBL" id="KCZ56205.1"/>
    </source>
</evidence>
<evidence type="ECO:0000256" key="11">
    <source>
        <dbReference type="ARBA" id="ARBA00025912"/>
    </source>
</evidence>
<keyword evidence="7 12" id="KW-0479">Metal-binding</keyword>
<keyword evidence="9 12" id="KW-0408">Iron</keyword>
<feature type="binding site" description="axial binding residue" evidence="12">
    <location>
        <position position="61"/>
    </location>
    <ligand>
        <name>heme</name>
        <dbReference type="ChEBI" id="CHEBI:30413"/>
        <note>ligand shared with second transmembrane subunit</note>
    </ligand>
    <ligandPart>
        <name>Fe</name>
        <dbReference type="ChEBI" id="CHEBI:18248"/>
    </ligandPart>
</feature>
<dbReference type="SUPFAM" id="SSF81343">
    <property type="entry name" value="Fumarate reductase respiratory complex transmembrane subunits"/>
    <property type="match status" value="1"/>
</dbReference>
<dbReference type="Proteomes" id="UP000027037">
    <property type="component" value="Unassembled WGS sequence"/>
</dbReference>
<dbReference type="CDD" id="cd03499">
    <property type="entry name" value="SQR_TypeC_SdhC"/>
    <property type="match status" value="1"/>
</dbReference>
<comment type="function">
    <text evidence="1">Membrane-anchoring subunit of succinate dehydrogenase (SDH).</text>
</comment>
<dbReference type="InterPro" id="IPR014314">
    <property type="entry name" value="Succ_DH_cytb556"/>
</dbReference>
<dbReference type="eggNOG" id="COG2009">
    <property type="taxonomic scope" value="Bacteria"/>
</dbReference>
<dbReference type="PANTHER" id="PTHR10978:SF5">
    <property type="entry name" value="SUCCINATE DEHYDROGENASE CYTOCHROME B560 SUBUNIT, MITOCHONDRIAL"/>
    <property type="match status" value="1"/>
</dbReference>